<dbReference type="InterPro" id="IPR050582">
    <property type="entry name" value="HAD-like_SerB"/>
</dbReference>
<name>A0ABT5U171_9MICO</name>
<dbReference type="InterPro" id="IPR006385">
    <property type="entry name" value="HAD_hydro_SerB1"/>
</dbReference>
<dbReference type="InterPro" id="IPR023214">
    <property type="entry name" value="HAD_sf"/>
</dbReference>
<dbReference type="InterPro" id="IPR036412">
    <property type="entry name" value="HAD-like_sf"/>
</dbReference>
<gene>
    <name evidence="6" type="ORF">PU560_16415</name>
</gene>
<dbReference type="SUPFAM" id="SSF56784">
    <property type="entry name" value="HAD-like"/>
    <property type="match status" value="1"/>
</dbReference>
<keyword evidence="3 6" id="KW-0378">Hydrolase</keyword>
<keyword evidence="5" id="KW-0472">Membrane</keyword>
<dbReference type="EMBL" id="JARACI010001184">
    <property type="protein sequence ID" value="MDD9208036.1"/>
    <property type="molecule type" value="Genomic_DNA"/>
</dbReference>
<keyword evidence="4" id="KW-0460">Magnesium</keyword>
<organism evidence="6 7">
    <name type="scientific">Georgenia halotolerans</name>
    <dbReference type="NCBI Taxonomy" id="3028317"/>
    <lineage>
        <taxon>Bacteria</taxon>
        <taxon>Bacillati</taxon>
        <taxon>Actinomycetota</taxon>
        <taxon>Actinomycetes</taxon>
        <taxon>Micrococcales</taxon>
        <taxon>Bogoriellaceae</taxon>
        <taxon>Georgenia</taxon>
    </lineage>
</organism>
<feature type="transmembrane region" description="Helical" evidence="5">
    <location>
        <begin position="240"/>
        <end position="258"/>
    </location>
</feature>
<evidence type="ECO:0000256" key="4">
    <source>
        <dbReference type="ARBA" id="ARBA00022842"/>
    </source>
</evidence>
<comment type="similarity">
    <text evidence="1">Belongs to the HAD-like hydrolase superfamily. SerB family.</text>
</comment>
<keyword evidence="6" id="KW-0548">Nucleotidyltransferase</keyword>
<dbReference type="Gene3D" id="3.40.50.1000">
    <property type="entry name" value="HAD superfamily/HAD-like"/>
    <property type="match status" value="1"/>
</dbReference>
<keyword evidence="7" id="KW-1185">Reference proteome</keyword>
<evidence type="ECO:0000256" key="2">
    <source>
        <dbReference type="ARBA" id="ARBA00022723"/>
    </source>
</evidence>
<keyword evidence="2" id="KW-0479">Metal-binding</keyword>
<accession>A0ABT5U171</accession>
<dbReference type="NCBIfam" id="TIGR01488">
    <property type="entry name" value="HAD-SF-IB"/>
    <property type="match status" value="1"/>
</dbReference>
<evidence type="ECO:0000256" key="3">
    <source>
        <dbReference type="ARBA" id="ARBA00022801"/>
    </source>
</evidence>
<keyword evidence="5" id="KW-1133">Transmembrane helix</keyword>
<evidence type="ECO:0000313" key="6">
    <source>
        <dbReference type="EMBL" id="MDD9208036.1"/>
    </source>
</evidence>
<dbReference type="GO" id="GO:0016779">
    <property type="term" value="F:nucleotidyltransferase activity"/>
    <property type="evidence" value="ECO:0007669"/>
    <property type="project" value="UniProtKB-KW"/>
</dbReference>
<sequence>MNGGTAGAGPRAAAFFDLDKTVIATSSSMALSRPFLRSGLLTRRTLLRSVYAQLRYLLVGADHASSERMKLRLAAASTGWEVLHLDTVVDEALQAFIAPVVYLEALDLISAHQAAGHDVVVVSASAEDIVRPIAQMLGADHVVATRMAVADGRYTGGIDYYAYGPAKAAAVHRMAREHGYATEASYAYSDSHTDLPMLEAVGHPVAVNPDRALRRAAVGRGWQVRDFRRPVRLHPGVPRVALVGVGAVLGAAGVTALARHRSRR</sequence>
<protein>
    <submittedName>
        <fullName evidence="6">HAD-IB family hydrolase</fullName>
    </submittedName>
</protein>
<dbReference type="CDD" id="cd02612">
    <property type="entry name" value="HAD_PGPPase"/>
    <property type="match status" value="1"/>
</dbReference>
<dbReference type="GO" id="GO:0016787">
    <property type="term" value="F:hydrolase activity"/>
    <property type="evidence" value="ECO:0007669"/>
    <property type="project" value="UniProtKB-KW"/>
</dbReference>
<evidence type="ECO:0000313" key="7">
    <source>
        <dbReference type="Proteomes" id="UP001165561"/>
    </source>
</evidence>
<reference evidence="6" key="1">
    <citation type="submission" date="2023-02" db="EMBL/GenBank/DDBJ databases">
        <title>Georgenia sp.10Sc9-8, isolated from a soil sample collected from the Taklamakan desert.</title>
        <authorList>
            <person name="Liu S."/>
        </authorList>
    </citation>
    <scope>NUCLEOTIDE SEQUENCE</scope>
    <source>
        <strain evidence="6">10Sc9-8</strain>
    </source>
</reference>
<dbReference type="Gene3D" id="1.20.1440.100">
    <property type="entry name" value="SG protein - dephosphorylation function"/>
    <property type="match status" value="1"/>
</dbReference>
<dbReference type="NCBIfam" id="TIGR01490">
    <property type="entry name" value="HAD-SF-IB-hyp1"/>
    <property type="match status" value="1"/>
</dbReference>
<dbReference type="PANTHER" id="PTHR43344:SF13">
    <property type="entry name" value="PHOSPHATASE RV3661-RELATED"/>
    <property type="match status" value="1"/>
</dbReference>
<evidence type="ECO:0000256" key="1">
    <source>
        <dbReference type="ARBA" id="ARBA00009184"/>
    </source>
</evidence>
<dbReference type="Proteomes" id="UP001165561">
    <property type="component" value="Unassembled WGS sequence"/>
</dbReference>
<dbReference type="Pfam" id="PF12710">
    <property type="entry name" value="HAD"/>
    <property type="match status" value="1"/>
</dbReference>
<comment type="caution">
    <text evidence="6">The sequence shown here is derived from an EMBL/GenBank/DDBJ whole genome shotgun (WGS) entry which is preliminary data.</text>
</comment>
<dbReference type="PANTHER" id="PTHR43344">
    <property type="entry name" value="PHOSPHOSERINE PHOSPHATASE"/>
    <property type="match status" value="1"/>
</dbReference>
<keyword evidence="5" id="KW-0812">Transmembrane</keyword>
<keyword evidence="6" id="KW-0808">Transferase</keyword>
<proteinExistence type="inferred from homology"/>
<evidence type="ECO:0000256" key="5">
    <source>
        <dbReference type="SAM" id="Phobius"/>
    </source>
</evidence>